<accession>A0A9Q1D543</accession>
<dbReference type="PANTHER" id="PTHR16294:SF7">
    <property type="entry name" value="DYSBINDIN DOMAIN-CONTAINING PROTEIN 2"/>
    <property type="match status" value="1"/>
</dbReference>
<comment type="caution">
    <text evidence="3">The sequence shown here is derived from an EMBL/GenBank/DDBJ whole genome shotgun (WGS) entry which is preliminary data.</text>
</comment>
<evidence type="ECO:0000256" key="1">
    <source>
        <dbReference type="ARBA" id="ARBA00008686"/>
    </source>
</evidence>
<evidence type="ECO:0008006" key="5">
    <source>
        <dbReference type="Google" id="ProtNLM"/>
    </source>
</evidence>
<dbReference type="OrthoDB" id="8951733at2759"/>
<name>A0A9Q1D543_CONCO</name>
<sequence length="304" mass="32986">MWILGPGSGLHVLQTVFEAAVGLKAQCLLSTGLLSLAVSFTSPESPLDGLPFRSGPPPHVRVHLVQSIELKPCVLSHSSPAQSSPAQGGGALFKPSFARIMTSPGSSLHSKRLTSETERAQRVPAATRQMKRRDRQRFFEDVFQHDVDVYLSAAHLQIEHKRPPIGSISSMEVNVDMLEQMEHIDLSDQDTLDVFFHPGAEEGMSSPLPGADDEDDSDDDDDEKEERKGHDAAISLQVPEGCEAKFRMWSTSSASTDPCSLDPSEEGGDTPVVQSDEEDVHADHLLLTATPPATDEEEKPSVSS</sequence>
<proteinExistence type="inferred from homology"/>
<dbReference type="InterPro" id="IPR007531">
    <property type="entry name" value="Dysbindin"/>
</dbReference>
<feature type="region of interest" description="Disordered" evidence="2">
    <location>
        <begin position="104"/>
        <end position="131"/>
    </location>
</feature>
<protein>
    <recommendedName>
        <fullName evidence="5">Dysbindin</fullName>
    </recommendedName>
</protein>
<evidence type="ECO:0000256" key="2">
    <source>
        <dbReference type="SAM" id="MobiDB-lite"/>
    </source>
</evidence>
<evidence type="ECO:0000313" key="3">
    <source>
        <dbReference type="EMBL" id="KAJ8258502.1"/>
    </source>
</evidence>
<dbReference type="Proteomes" id="UP001152803">
    <property type="component" value="Unassembled WGS sequence"/>
</dbReference>
<keyword evidence="4" id="KW-1185">Reference proteome</keyword>
<evidence type="ECO:0000313" key="4">
    <source>
        <dbReference type="Proteomes" id="UP001152803"/>
    </source>
</evidence>
<reference evidence="3" key="1">
    <citation type="journal article" date="2023" name="Science">
        <title>Genome structures resolve the early diversification of teleost fishes.</title>
        <authorList>
            <person name="Parey E."/>
            <person name="Louis A."/>
            <person name="Montfort J."/>
            <person name="Bouchez O."/>
            <person name="Roques C."/>
            <person name="Iampietro C."/>
            <person name="Lluch J."/>
            <person name="Castinel A."/>
            <person name="Donnadieu C."/>
            <person name="Desvignes T."/>
            <person name="Floi Bucao C."/>
            <person name="Jouanno E."/>
            <person name="Wen M."/>
            <person name="Mejri S."/>
            <person name="Dirks R."/>
            <person name="Jansen H."/>
            <person name="Henkel C."/>
            <person name="Chen W.J."/>
            <person name="Zahm M."/>
            <person name="Cabau C."/>
            <person name="Klopp C."/>
            <person name="Thompson A.W."/>
            <person name="Robinson-Rechavi M."/>
            <person name="Braasch I."/>
            <person name="Lecointre G."/>
            <person name="Bobe J."/>
            <person name="Postlethwait J.H."/>
            <person name="Berthelot C."/>
            <person name="Roest Crollius H."/>
            <person name="Guiguen Y."/>
        </authorList>
    </citation>
    <scope>NUCLEOTIDE SEQUENCE</scope>
    <source>
        <strain evidence="3">Concon-B</strain>
    </source>
</reference>
<feature type="region of interest" description="Disordered" evidence="2">
    <location>
        <begin position="197"/>
        <end position="304"/>
    </location>
</feature>
<dbReference type="AlphaFoldDB" id="A0A9Q1D543"/>
<dbReference type="EMBL" id="JAFJMO010000013">
    <property type="protein sequence ID" value="KAJ8258502.1"/>
    <property type="molecule type" value="Genomic_DNA"/>
</dbReference>
<feature type="compositionally biased region" description="Polar residues" evidence="2">
    <location>
        <begin position="249"/>
        <end position="258"/>
    </location>
</feature>
<dbReference type="Pfam" id="PF04440">
    <property type="entry name" value="Dysbindin"/>
    <property type="match status" value="1"/>
</dbReference>
<gene>
    <name evidence="3" type="ORF">COCON_G00175140</name>
</gene>
<comment type="similarity">
    <text evidence="1">Belongs to the dysbindin family.</text>
</comment>
<organism evidence="3 4">
    <name type="scientific">Conger conger</name>
    <name type="common">Conger eel</name>
    <name type="synonym">Muraena conger</name>
    <dbReference type="NCBI Taxonomy" id="82655"/>
    <lineage>
        <taxon>Eukaryota</taxon>
        <taxon>Metazoa</taxon>
        <taxon>Chordata</taxon>
        <taxon>Craniata</taxon>
        <taxon>Vertebrata</taxon>
        <taxon>Euteleostomi</taxon>
        <taxon>Actinopterygii</taxon>
        <taxon>Neopterygii</taxon>
        <taxon>Teleostei</taxon>
        <taxon>Anguilliformes</taxon>
        <taxon>Congridae</taxon>
        <taxon>Conger</taxon>
    </lineage>
</organism>
<feature type="compositionally biased region" description="Acidic residues" evidence="2">
    <location>
        <begin position="211"/>
        <end position="224"/>
    </location>
</feature>
<dbReference type="PANTHER" id="PTHR16294">
    <property type="entry name" value="DYSTROBREVIN BINDING PROTEIN 1 DYSBINDIN"/>
    <property type="match status" value="1"/>
</dbReference>
<dbReference type="GO" id="GO:0005737">
    <property type="term" value="C:cytoplasm"/>
    <property type="evidence" value="ECO:0007669"/>
    <property type="project" value="InterPro"/>
</dbReference>